<evidence type="ECO:0000313" key="1">
    <source>
        <dbReference type="EMBL" id="MFC3282464.1"/>
    </source>
</evidence>
<dbReference type="InterPro" id="IPR021431">
    <property type="entry name" value="DUF3080"/>
</dbReference>
<organism evidence="1 2">
    <name type="scientific">Litchfieldella rifensis</name>
    <dbReference type="NCBI Taxonomy" id="762643"/>
    <lineage>
        <taxon>Bacteria</taxon>
        <taxon>Pseudomonadati</taxon>
        <taxon>Pseudomonadota</taxon>
        <taxon>Gammaproteobacteria</taxon>
        <taxon>Oceanospirillales</taxon>
        <taxon>Halomonadaceae</taxon>
        <taxon>Litchfieldella</taxon>
    </lineage>
</organism>
<proteinExistence type="predicted"/>
<sequence>MVDWRFPVVDRRCAIHGFTATVLVCSTLLTACGGYGNGDELLVDYQQRLAEVLEVERPEPENPANIGVFPDQEERLFEIPEVREGLLDIYALRECQITSLVARRNNQLGRVAAPSQRWLYELELWRRLYDCWHSEVPESLAESDRERLRRLTETKTEQLPRASWNALFGSSEWVGSFSRVSSPLAPGEEISLSKSLDALNYLRLGAQHQYDPDWQADSSILEGHLQTLQREPLTARILRSLMLTRLRLEEANTILDTALDSSGACHPENGTVAIDRLQEIFQRQFNAEIRPYLNELTHTARAWLEAIDALLEAHEVSRPAIDDYRRDWLSLDNPEAPWLRFQRARQGHEERWQRLKRTCGPWRGGDET</sequence>
<keyword evidence="2" id="KW-1185">Reference proteome</keyword>
<dbReference type="RefSeq" id="WP_386771246.1">
    <property type="nucleotide sequence ID" value="NZ_JBHRUG010000003.1"/>
</dbReference>
<gene>
    <name evidence="1" type="ORF">ACFOEV_02420</name>
</gene>
<dbReference type="Proteomes" id="UP001595579">
    <property type="component" value="Unassembled WGS sequence"/>
</dbReference>
<name>A0ABV7LJB1_9GAMM</name>
<evidence type="ECO:0000313" key="2">
    <source>
        <dbReference type="Proteomes" id="UP001595579"/>
    </source>
</evidence>
<protein>
    <submittedName>
        <fullName evidence="1">DUF3080 family protein</fullName>
    </submittedName>
</protein>
<accession>A0ABV7LJB1</accession>
<dbReference type="EMBL" id="JBHRUG010000003">
    <property type="protein sequence ID" value="MFC3282464.1"/>
    <property type="molecule type" value="Genomic_DNA"/>
</dbReference>
<comment type="caution">
    <text evidence="1">The sequence shown here is derived from an EMBL/GenBank/DDBJ whole genome shotgun (WGS) entry which is preliminary data.</text>
</comment>
<dbReference type="Pfam" id="PF11279">
    <property type="entry name" value="DUF3080"/>
    <property type="match status" value="1"/>
</dbReference>
<reference evidence="2" key="1">
    <citation type="journal article" date="2019" name="Int. J. Syst. Evol. Microbiol.">
        <title>The Global Catalogue of Microorganisms (GCM) 10K type strain sequencing project: providing services to taxonomists for standard genome sequencing and annotation.</title>
        <authorList>
            <consortium name="The Broad Institute Genomics Platform"/>
            <consortium name="The Broad Institute Genome Sequencing Center for Infectious Disease"/>
            <person name="Wu L."/>
            <person name="Ma J."/>
        </authorList>
    </citation>
    <scope>NUCLEOTIDE SEQUENCE [LARGE SCALE GENOMIC DNA]</scope>
    <source>
        <strain evidence="2">CECT 7698</strain>
    </source>
</reference>
<dbReference type="PROSITE" id="PS51257">
    <property type="entry name" value="PROKAR_LIPOPROTEIN"/>
    <property type="match status" value="1"/>
</dbReference>